<comment type="caution">
    <text evidence="1">The sequence shown here is derived from an EMBL/GenBank/DDBJ whole genome shotgun (WGS) entry which is preliminary data.</text>
</comment>
<evidence type="ECO:0000313" key="1">
    <source>
        <dbReference type="EMBL" id="KAI4865386.1"/>
    </source>
</evidence>
<dbReference type="EMBL" id="MU393472">
    <property type="protein sequence ID" value="KAI4865386.1"/>
    <property type="molecule type" value="Genomic_DNA"/>
</dbReference>
<evidence type="ECO:0000313" key="2">
    <source>
        <dbReference type="Proteomes" id="UP001497700"/>
    </source>
</evidence>
<sequence>MNTMLLNTLVALAASTSLVTAAADACRSLPGDAAWPSVEDWNALNSSTGGRLIQGVPLAGICYGVQADSTACSELRSDWALVDPFLTQPVSVVSPYFENNTCTPYVTVATANDSSACQLGNMASYAINVSEYETATAGINFAREKNLRLVVKNTGHDYLGGSAGKGSLALWTHNMKNITLINNYKSEHYTGPAFKIGAGVQYEDLNPIAHDSGLRVVGGSCPTVGANGGWRQGGGHGPLSSTYGLGADNSLEFEVVTADGKHLTASPTENSDLYWALCGGGAGNYAVVISAVVKAHKDGQIAGSRLTINNEGNSYWTVVAEWMKHLLVLDKIPGFATEVLLTQQSFSLVVATLPGGDESTMSQALAPFYETVARLNITPVVNETKVQSTYLDHYDEYLGGVEFTRNITIGGRLIPRSLVQDSTLLQNLTQAFKDMVAEPDIVVYLLGYNVTNAAAAVPEGFNAVTPAWRDSLFLINVCIEGSADDPWPKMEDDLARANGWQDRLRGLTPGGGAYINEGTYDDPEWKADYFGGTYDRLRDVKAKYDPNFVLYTRPGVGCDEYAESADGHLCKA</sequence>
<keyword evidence="2" id="KW-1185">Reference proteome</keyword>
<gene>
    <name evidence="1" type="ORF">F4820DRAFT_420276</name>
</gene>
<name>A0ACB9Z0X0_9PEZI</name>
<dbReference type="Proteomes" id="UP001497700">
    <property type="component" value="Unassembled WGS sequence"/>
</dbReference>
<reference evidence="1 2" key="1">
    <citation type="journal article" date="2022" name="New Phytol.">
        <title>Ecological generalism drives hyperdiversity of secondary metabolite gene clusters in xylarialean endophytes.</title>
        <authorList>
            <person name="Franco M.E.E."/>
            <person name="Wisecaver J.H."/>
            <person name="Arnold A.E."/>
            <person name="Ju Y.M."/>
            <person name="Slot J.C."/>
            <person name="Ahrendt S."/>
            <person name="Moore L.P."/>
            <person name="Eastman K.E."/>
            <person name="Scott K."/>
            <person name="Konkel Z."/>
            <person name="Mondo S.J."/>
            <person name="Kuo A."/>
            <person name="Hayes R.D."/>
            <person name="Haridas S."/>
            <person name="Andreopoulos B."/>
            <person name="Riley R."/>
            <person name="LaButti K."/>
            <person name="Pangilinan J."/>
            <person name="Lipzen A."/>
            <person name="Amirebrahimi M."/>
            <person name="Yan J."/>
            <person name="Adam C."/>
            <person name="Keymanesh K."/>
            <person name="Ng V."/>
            <person name="Louie K."/>
            <person name="Northen T."/>
            <person name="Drula E."/>
            <person name="Henrissat B."/>
            <person name="Hsieh H.M."/>
            <person name="Youens-Clark K."/>
            <person name="Lutzoni F."/>
            <person name="Miadlikowska J."/>
            <person name="Eastwood D.C."/>
            <person name="Hamelin R.C."/>
            <person name="Grigoriev I.V."/>
            <person name="U'Ren J.M."/>
        </authorList>
    </citation>
    <scope>NUCLEOTIDE SEQUENCE [LARGE SCALE GENOMIC DNA]</scope>
    <source>
        <strain evidence="1 2">CBS 119005</strain>
    </source>
</reference>
<protein>
    <submittedName>
        <fullName evidence="1">Uncharacterized protein</fullName>
    </submittedName>
</protein>
<organism evidence="1 2">
    <name type="scientific">Hypoxylon rubiginosum</name>
    <dbReference type="NCBI Taxonomy" id="110542"/>
    <lineage>
        <taxon>Eukaryota</taxon>
        <taxon>Fungi</taxon>
        <taxon>Dikarya</taxon>
        <taxon>Ascomycota</taxon>
        <taxon>Pezizomycotina</taxon>
        <taxon>Sordariomycetes</taxon>
        <taxon>Xylariomycetidae</taxon>
        <taxon>Xylariales</taxon>
        <taxon>Hypoxylaceae</taxon>
        <taxon>Hypoxylon</taxon>
    </lineage>
</organism>
<proteinExistence type="predicted"/>
<accession>A0ACB9Z0X0</accession>